<keyword evidence="2" id="KW-1133">Transmembrane helix</keyword>
<comment type="caution">
    <text evidence="3">The sequence shown here is derived from an EMBL/GenBank/DDBJ whole genome shotgun (WGS) entry which is preliminary data.</text>
</comment>
<keyword evidence="4" id="KW-1185">Reference proteome</keyword>
<evidence type="ECO:0000256" key="2">
    <source>
        <dbReference type="SAM" id="Phobius"/>
    </source>
</evidence>
<dbReference type="AlphaFoldDB" id="A0A8H5TTI9"/>
<evidence type="ECO:0000313" key="3">
    <source>
        <dbReference type="EMBL" id="KAF5675846.1"/>
    </source>
</evidence>
<name>A0A8H5TTI9_FUSHE</name>
<accession>A0A8H5TTI9</accession>
<dbReference type="PANTHER" id="PTHR37538:SF1">
    <property type="entry name" value="BTB DOMAIN-CONTAINING PROTEIN"/>
    <property type="match status" value="1"/>
</dbReference>
<keyword evidence="2" id="KW-0472">Membrane</keyword>
<organism evidence="3 4">
    <name type="scientific">Fusarium heterosporum</name>
    <dbReference type="NCBI Taxonomy" id="42747"/>
    <lineage>
        <taxon>Eukaryota</taxon>
        <taxon>Fungi</taxon>
        <taxon>Dikarya</taxon>
        <taxon>Ascomycota</taxon>
        <taxon>Pezizomycotina</taxon>
        <taxon>Sordariomycetes</taxon>
        <taxon>Hypocreomycetidae</taxon>
        <taxon>Hypocreales</taxon>
        <taxon>Nectriaceae</taxon>
        <taxon>Fusarium</taxon>
        <taxon>Fusarium heterosporum species complex</taxon>
    </lineage>
</organism>
<protein>
    <submittedName>
        <fullName evidence="3">Uncharacterized protein</fullName>
    </submittedName>
</protein>
<feature type="compositionally biased region" description="Polar residues" evidence="1">
    <location>
        <begin position="449"/>
        <end position="464"/>
    </location>
</feature>
<reference evidence="3 4" key="1">
    <citation type="submission" date="2020-05" db="EMBL/GenBank/DDBJ databases">
        <title>Identification and distribution of gene clusters putatively required for synthesis of sphingolipid metabolism inhibitors in phylogenetically diverse species of the filamentous fungus Fusarium.</title>
        <authorList>
            <person name="Kim H.-S."/>
            <person name="Busman M."/>
            <person name="Brown D.W."/>
            <person name="Divon H."/>
            <person name="Uhlig S."/>
            <person name="Proctor R.H."/>
        </authorList>
    </citation>
    <scope>NUCLEOTIDE SEQUENCE [LARGE SCALE GENOMIC DNA]</scope>
    <source>
        <strain evidence="3 4">NRRL 20693</strain>
    </source>
</reference>
<dbReference type="OrthoDB" id="3594103at2759"/>
<dbReference type="Proteomes" id="UP000567885">
    <property type="component" value="Unassembled WGS sequence"/>
</dbReference>
<dbReference type="PANTHER" id="PTHR37538">
    <property type="entry name" value="BTB DOMAIN-CONTAINING PROTEIN"/>
    <property type="match status" value="1"/>
</dbReference>
<evidence type="ECO:0000256" key="1">
    <source>
        <dbReference type="SAM" id="MobiDB-lite"/>
    </source>
</evidence>
<dbReference type="EMBL" id="JAAGWQ010000037">
    <property type="protein sequence ID" value="KAF5675846.1"/>
    <property type="molecule type" value="Genomic_DNA"/>
</dbReference>
<gene>
    <name evidence="3" type="ORF">FHETE_2449</name>
</gene>
<feature type="region of interest" description="Disordered" evidence="1">
    <location>
        <begin position="442"/>
        <end position="464"/>
    </location>
</feature>
<evidence type="ECO:0000313" key="4">
    <source>
        <dbReference type="Proteomes" id="UP000567885"/>
    </source>
</evidence>
<feature type="transmembrane region" description="Helical" evidence="2">
    <location>
        <begin position="511"/>
        <end position="530"/>
    </location>
</feature>
<keyword evidence="2" id="KW-0812">Transmembrane</keyword>
<sequence>MGSISRAPLENSLYTSAACQVWFRNKGPLHITRGALNRCPKLVARLQKAPFKESFDWANIKETSIEVGHVVIHFLVTNRYERLEPHGATGEERNRHELSTAFHVYAAATQSTFDLPNLQELAEAEIKRLGCQMNIVSVARTLENSFVNLEPYPGLEKHLMDELVIVLTTSTKAEIDSMISHLGAPRKVSMVFLEYLFEAQKQLLDAEEFKQKNVATPRPWDEFELELEDLVRRFSGQFSMPKELGYQRVLRAVSDSFDTSALKAQREIEGELCATDQGRLERMENGSVLLSKGLSECQSEIEASRERLRELKISARSIVERIIAEQQIELLLKCQKEQGGLSSTAQQQHLSALRKQAGQTQFWSSESVSSEVSDDSTGEYLRKVPVQTPELFYGNTKHGLDDGIMTPMTESSEDERGDLVLSKRSTPTKPRVMASLIDRISSEEPPLGDNSSAAIPSNKSITKPSSQIVEDNILQPRKETRERVAMLRLDMDKKRMATRQQQQDQPDIPSILLELAFMAMLLFVSLFVLLKFPYLHYRLYTVY</sequence>
<proteinExistence type="predicted"/>